<evidence type="ECO:0000256" key="1">
    <source>
        <dbReference type="SAM" id="MobiDB-lite"/>
    </source>
</evidence>
<keyword evidence="2" id="KW-0472">Membrane</keyword>
<keyword evidence="4" id="KW-1185">Reference proteome</keyword>
<feature type="compositionally biased region" description="Basic and acidic residues" evidence="1">
    <location>
        <begin position="1"/>
        <end position="13"/>
    </location>
</feature>
<dbReference type="InterPro" id="IPR021454">
    <property type="entry name" value="DUF3105"/>
</dbReference>
<gene>
    <name evidence="3" type="ORF">RM425_06725</name>
</gene>
<reference evidence="4" key="1">
    <citation type="submission" date="2023-07" db="EMBL/GenBank/DDBJ databases">
        <title>30 novel species of actinomycetes from the DSMZ collection.</title>
        <authorList>
            <person name="Nouioui I."/>
        </authorList>
    </citation>
    <scope>NUCLEOTIDE SEQUENCE [LARGE SCALE GENOMIC DNA]</scope>
    <source>
        <strain evidence="4">DSM 46792</strain>
    </source>
</reference>
<keyword evidence="2" id="KW-0812">Transmembrane</keyword>
<name>A0ABU2K5Y2_9ACTN</name>
<sequence>MAKDKEPRQDRRGSGSSRSGGRPGGRSRPQANVVTAQRPWGLIVAAIAVVVFAAAVISYAVVQVDKAEAMRVDSVEEIDGIEVFDYAAGQEHVSSEVDYDQTPPVAGPHDEVWADCTGTVYEVDIRHENAVHSLEHGAVWITYDPEAVSEDDIALLAEVADESGRMLSPYVGLDSPISVQSWNHQLKVDSAADPRIKQYADFMTFNAELFPEPGATCQSPQFLADPLVEDGAALDPDSGTSAP</sequence>
<evidence type="ECO:0000313" key="3">
    <source>
        <dbReference type="EMBL" id="MDT0275595.1"/>
    </source>
</evidence>
<dbReference type="Proteomes" id="UP001183222">
    <property type="component" value="Unassembled WGS sequence"/>
</dbReference>
<protein>
    <submittedName>
        <fullName evidence="3">DUF3105 domain-containing protein</fullName>
    </submittedName>
</protein>
<comment type="caution">
    <text evidence="3">The sequence shown here is derived from an EMBL/GenBank/DDBJ whole genome shotgun (WGS) entry which is preliminary data.</text>
</comment>
<dbReference type="RefSeq" id="WP_311344408.1">
    <property type="nucleotide sequence ID" value="NZ_JAVREI010000002.1"/>
</dbReference>
<keyword evidence="2" id="KW-1133">Transmembrane helix</keyword>
<organism evidence="3 4">
    <name type="scientific">Blastococcus goldschmidtiae</name>
    <dbReference type="NCBI Taxonomy" id="3075546"/>
    <lineage>
        <taxon>Bacteria</taxon>
        <taxon>Bacillati</taxon>
        <taxon>Actinomycetota</taxon>
        <taxon>Actinomycetes</taxon>
        <taxon>Geodermatophilales</taxon>
        <taxon>Geodermatophilaceae</taxon>
        <taxon>Blastococcus</taxon>
    </lineage>
</organism>
<dbReference type="Pfam" id="PF11303">
    <property type="entry name" value="DUF3105"/>
    <property type="match status" value="1"/>
</dbReference>
<proteinExistence type="predicted"/>
<accession>A0ABU2K5Y2</accession>
<feature type="region of interest" description="Disordered" evidence="1">
    <location>
        <begin position="1"/>
        <end position="32"/>
    </location>
</feature>
<dbReference type="EMBL" id="JAVREI010000002">
    <property type="protein sequence ID" value="MDT0275595.1"/>
    <property type="molecule type" value="Genomic_DNA"/>
</dbReference>
<evidence type="ECO:0000256" key="2">
    <source>
        <dbReference type="SAM" id="Phobius"/>
    </source>
</evidence>
<evidence type="ECO:0000313" key="4">
    <source>
        <dbReference type="Proteomes" id="UP001183222"/>
    </source>
</evidence>
<feature type="transmembrane region" description="Helical" evidence="2">
    <location>
        <begin position="40"/>
        <end position="62"/>
    </location>
</feature>